<dbReference type="GO" id="GO:0006281">
    <property type="term" value="P:DNA repair"/>
    <property type="evidence" value="ECO:0007669"/>
    <property type="project" value="InterPro"/>
</dbReference>
<evidence type="ECO:0000259" key="4">
    <source>
        <dbReference type="PROSITE" id="PS50173"/>
    </source>
</evidence>
<dbReference type="InterPro" id="IPR036775">
    <property type="entry name" value="DNA_pol_Y-fam_lit_finger_sf"/>
</dbReference>
<dbReference type="GO" id="GO:0009432">
    <property type="term" value="P:SOS response"/>
    <property type="evidence" value="ECO:0007669"/>
    <property type="project" value="UniProtKB-KW"/>
</dbReference>
<dbReference type="InterPro" id="IPR043128">
    <property type="entry name" value="Rev_trsase/Diguanyl_cyclase"/>
</dbReference>
<dbReference type="Gene3D" id="1.10.150.20">
    <property type="entry name" value="5' to 3' exonuclease, C-terminal subdomain"/>
    <property type="match status" value="1"/>
</dbReference>
<evidence type="ECO:0000256" key="1">
    <source>
        <dbReference type="ARBA" id="ARBA00010945"/>
    </source>
</evidence>
<proteinExistence type="inferred from homology"/>
<dbReference type="RefSeq" id="WP_073193113.1">
    <property type="nucleotide sequence ID" value="NZ_FQTW01000005.1"/>
</dbReference>
<dbReference type="InterPro" id="IPR025188">
    <property type="entry name" value="DUF4113"/>
</dbReference>
<dbReference type="InterPro" id="IPR050116">
    <property type="entry name" value="DNA_polymerase-Y"/>
</dbReference>
<feature type="domain" description="UmuC" evidence="4">
    <location>
        <begin position="2"/>
        <end position="187"/>
    </location>
</feature>
<dbReference type="Pfam" id="PF00817">
    <property type="entry name" value="IMS"/>
    <property type="match status" value="1"/>
</dbReference>
<accession>A0A1M4WBQ8</accession>
<dbReference type="OrthoDB" id="9808813at2"/>
<dbReference type="GO" id="GO:0003887">
    <property type="term" value="F:DNA-directed DNA polymerase activity"/>
    <property type="evidence" value="ECO:0007669"/>
    <property type="project" value="UniProtKB-KW"/>
</dbReference>
<reference evidence="5 6" key="1">
    <citation type="submission" date="2016-11" db="EMBL/GenBank/DDBJ databases">
        <authorList>
            <person name="Jaros S."/>
            <person name="Januszkiewicz K."/>
            <person name="Wedrychowicz H."/>
        </authorList>
    </citation>
    <scope>NUCLEOTIDE SEQUENCE [LARGE SCALE GENOMIC DNA]</scope>
    <source>
        <strain evidence="5 6">DSM 25661</strain>
    </source>
</reference>
<dbReference type="Gene3D" id="3.30.70.270">
    <property type="match status" value="1"/>
</dbReference>
<keyword evidence="6" id="KW-1185">Reference proteome</keyword>
<dbReference type="PANTHER" id="PTHR11076">
    <property type="entry name" value="DNA REPAIR POLYMERASE UMUC / TRANSFERASE FAMILY MEMBER"/>
    <property type="match status" value="1"/>
</dbReference>
<dbReference type="InterPro" id="IPR017961">
    <property type="entry name" value="DNA_pol_Y-fam_little_finger"/>
</dbReference>
<keyword evidence="2" id="KW-0227">DNA damage</keyword>
<dbReference type="Gene3D" id="3.40.1170.60">
    <property type="match status" value="1"/>
</dbReference>
<dbReference type="Pfam" id="PF11799">
    <property type="entry name" value="IMS_C"/>
    <property type="match status" value="1"/>
</dbReference>
<dbReference type="Proteomes" id="UP000184462">
    <property type="component" value="Unassembled WGS sequence"/>
</dbReference>
<dbReference type="GO" id="GO:0003684">
    <property type="term" value="F:damaged DNA binding"/>
    <property type="evidence" value="ECO:0007669"/>
    <property type="project" value="InterPro"/>
</dbReference>
<dbReference type="GO" id="GO:0042276">
    <property type="term" value="P:error-prone translesion synthesis"/>
    <property type="evidence" value="ECO:0007669"/>
    <property type="project" value="TreeGrafter"/>
</dbReference>
<evidence type="ECO:0000313" key="6">
    <source>
        <dbReference type="Proteomes" id="UP000184462"/>
    </source>
</evidence>
<dbReference type="AlphaFoldDB" id="A0A1M4WBQ8"/>
<sequence>MFALVDCNNFYASCERVFQPELRYQPLVILSNNDGCVIARSNEAKNLGIPMGAPAFKFKETFKRLNIAVRSSNYELYGDMSARVMNILSEFTPDVEVYSIDEAFLRFNGFEHINLQQHLEQMKLKIERCTGIPISIGVAPTKSLSKLANRIAKKFPKHTNGVYIMRSEEQRIKALKWLDIKDIWGIGKQHAKRLQQLGLHKAYEFTQLTDDWTRKHMSVVGLRLKKELEGEVTLGLDDVTHKKAIATTRSFDYEYNDFDYIKERVTSFAVSCGEKLRRQESCCELIYVFLKSNRFNTNAPQYSNGITIKTTQPTNSSISLVKYATTALRAIYKPEYKYKKAGVMVMGLSPEKSKQICLFSEEDPRHHKLMQHIDQLNSHWGKHSVKFGGQDLQKIWKMRQEHLSKAYTTKLKDVIKVS</sequence>
<dbReference type="PANTHER" id="PTHR11076:SF33">
    <property type="entry name" value="DNA POLYMERASE KAPPA"/>
    <property type="match status" value="1"/>
</dbReference>
<gene>
    <name evidence="5" type="ORF">SAMN05444278_105189</name>
</gene>
<evidence type="ECO:0000256" key="3">
    <source>
        <dbReference type="ARBA" id="ARBA00023236"/>
    </source>
</evidence>
<dbReference type="SUPFAM" id="SSF100879">
    <property type="entry name" value="Lesion bypass DNA polymerase (Y-family), little finger domain"/>
    <property type="match status" value="1"/>
</dbReference>
<dbReference type="SUPFAM" id="SSF56672">
    <property type="entry name" value="DNA/RNA polymerases"/>
    <property type="match status" value="1"/>
</dbReference>
<dbReference type="Pfam" id="PF13438">
    <property type="entry name" value="DUF4113"/>
    <property type="match status" value="1"/>
</dbReference>
<organism evidence="5 6">
    <name type="scientific">Psychroflexus salarius</name>
    <dbReference type="NCBI Taxonomy" id="1155689"/>
    <lineage>
        <taxon>Bacteria</taxon>
        <taxon>Pseudomonadati</taxon>
        <taxon>Bacteroidota</taxon>
        <taxon>Flavobacteriia</taxon>
        <taxon>Flavobacteriales</taxon>
        <taxon>Flavobacteriaceae</taxon>
        <taxon>Psychroflexus</taxon>
    </lineage>
</organism>
<dbReference type="CDD" id="cd01700">
    <property type="entry name" value="PolY_Pol_V_umuC"/>
    <property type="match status" value="1"/>
</dbReference>
<keyword evidence="2" id="KW-0741">SOS mutagenesis</keyword>
<comment type="similarity">
    <text evidence="1">Belongs to the DNA polymerase type-Y family.</text>
</comment>
<dbReference type="EMBL" id="FQTW01000005">
    <property type="protein sequence ID" value="SHE78674.1"/>
    <property type="molecule type" value="Genomic_DNA"/>
</dbReference>
<dbReference type="InterPro" id="IPR001126">
    <property type="entry name" value="UmuC"/>
</dbReference>
<dbReference type="STRING" id="1155689.SAMN05444278_105189"/>
<dbReference type="InterPro" id="IPR043502">
    <property type="entry name" value="DNA/RNA_pol_sf"/>
</dbReference>
<dbReference type="PROSITE" id="PS50173">
    <property type="entry name" value="UMUC"/>
    <property type="match status" value="1"/>
</dbReference>
<evidence type="ECO:0000313" key="5">
    <source>
        <dbReference type="EMBL" id="SHE78674.1"/>
    </source>
</evidence>
<protein>
    <submittedName>
        <fullName evidence="5">DNA polymerase V</fullName>
    </submittedName>
</protein>
<name>A0A1M4WBQ8_9FLAO</name>
<evidence type="ECO:0000256" key="2">
    <source>
        <dbReference type="ARBA" id="ARBA00023199"/>
    </source>
</evidence>
<keyword evidence="3" id="KW-0742">SOS response</keyword>